<sequence>MYVDIAALVREALMESGCDPDLLDNFDSHSTIALDFNDLPSIYISSQDEDIWLWSRIAEYNEATVKQCAAELLTEHMRGAEFIRGEQFLLARNEGYLELKALLNPVCLQSAQNFAVALSGYFDRLEGFVRVMH</sequence>
<dbReference type="Pfam" id="PF03519">
    <property type="entry name" value="Invas_SpaK"/>
    <property type="match status" value="1"/>
</dbReference>
<accession>A0A845SF05</accession>
<keyword evidence="2" id="KW-1185">Reference proteome</keyword>
<dbReference type="AlphaFoldDB" id="A0A845SF05"/>
<dbReference type="InterPro" id="IPR003065">
    <property type="entry name" value="Invas_SpaK"/>
</dbReference>
<proteinExistence type="predicted"/>
<dbReference type="SUPFAM" id="SSF69635">
    <property type="entry name" value="Type III secretory system chaperone-like"/>
    <property type="match status" value="1"/>
</dbReference>
<gene>
    <name evidence="1" type="primary">spaK</name>
    <name evidence="1" type="synonym">invB</name>
    <name evidence="1" type="ORF">GRH90_01915</name>
</gene>
<protein>
    <submittedName>
        <fullName evidence="1">SPI-1 type III secretion system chaperone SpaK</fullName>
    </submittedName>
</protein>
<dbReference type="EMBL" id="WUBS01000001">
    <property type="protein sequence ID" value="NDL61524.1"/>
    <property type="molecule type" value="Genomic_DNA"/>
</dbReference>
<reference evidence="1 2" key="1">
    <citation type="submission" date="2019-12" db="EMBL/GenBank/DDBJ databases">
        <authorList>
            <person name="Lee S.D."/>
        </authorList>
    </citation>
    <scope>NUCLEOTIDE SEQUENCE [LARGE SCALE GENOMIC DNA]</scope>
    <source>
        <strain evidence="1 2">SAP-6</strain>
    </source>
</reference>
<dbReference type="PRINTS" id="PR01305">
    <property type="entry name" value="SSPAKPROTEIN"/>
</dbReference>
<reference evidence="1 2" key="2">
    <citation type="submission" date="2020-02" db="EMBL/GenBank/DDBJ databases">
        <title>The new genus of Enterobacteriales.</title>
        <authorList>
            <person name="Kim I.S."/>
        </authorList>
    </citation>
    <scope>NUCLEOTIDE SEQUENCE [LARGE SCALE GENOMIC DNA]</scope>
    <source>
        <strain evidence="1 2">SAP-6</strain>
    </source>
</reference>
<name>A0A845SF05_9GAMM</name>
<evidence type="ECO:0000313" key="2">
    <source>
        <dbReference type="Proteomes" id="UP000461443"/>
    </source>
</evidence>
<comment type="caution">
    <text evidence="1">The sequence shown here is derived from an EMBL/GenBank/DDBJ whole genome shotgun (WGS) entry which is preliminary data.</text>
</comment>
<organism evidence="1 2">
    <name type="scientific">Acerihabitans arboris</name>
    <dbReference type="NCBI Taxonomy" id="2691583"/>
    <lineage>
        <taxon>Bacteria</taxon>
        <taxon>Pseudomonadati</taxon>
        <taxon>Pseudomonadota</taxon>
        <taxon>Gammaproteobacteria</taxon>
        <taxon>Enterobacterales</taxon>
        <taxon>Pectobacteriaceae</taxon>
        <taxon>Acerihabitans</taxon>
    </lineage>
</organism>
<evidence type="ECO:0000313" key="1">
    <source>
        <dbReference type="EMBL" id="NDL61524.1"/>
    </source>
</evidence>
<dbReference type="Gene3D" id="3.30.1460.10">
    <property type="match status" value="1"/>
</dbReference>
<dbReference type="CDD" id="cd17035">
    <property type="entry name" value="T3SC_IB_Spa15-like"/>
    <property type="match status" value="1"/>
</dbReference>
<dbReference type="Proteomes" id="UP000461443">
    <property type="component" value="Unassembled WGS sequence"/>
</dbReference>
<dbReference type="RefSeq" id="WP_162364194.1">
    <property type="nucleotide sequence ID" value="NZ_WUBS01000001.1"/>
</dbReference>